<keyword evidence="1" id="KW-0812">Transmembrane</keyword>
<evidence type="ECO:0000313" key="2">
    <source>
        <dbReference type="EMBL" id="JAH57833.1"/>
    </source>
</evidence>
<keyword evidence="1" id="KW-0472">Membrane</keyword>
<reference evidence="2" key="1">
    <citation type="submission" date="2014-11" db="EMBL/GenBank/DDBJ databases">
        <authorList>
            <person name="Amaro Gonzalez C."/>
        </authorList>
    </citation>
    <scope>NUCLEOTIDE SEQUENCE</scope>
</reference>
<sequence length="60" mass="6550">MTAWKATSAIVSVIAVFPVLVKLGVFFHCLVVRLVSLSTHPRIPSIVRLVSVPTLPRTPQ</sequence>
<reference evidence="2" key="2">
    <citation type="journal article" date="2015" name="Fish Shellfish Immunol.">
        <title>Early steps in the European eel (Anguilla anguilla)-Vibrio vulnificus interaction in the gills: Role of the RtxA13 toxin.</title>
        <authorList>
            <person name="Callol A."/>
            <person name="Pajuelo D."/>
            <person name="Ebbesson L."/>
            <person name="Teles M."/>
            <person name="MacKenzie S."/>
            <person name="Amaro C."/>
        </authorList>
    </citation>
    <scope>NUCLEOTIDE SEQUENCE</scope>
</reference>
<organism evidence="2">
    <name type="scientific">Anguilla anguilla</name>
    <name type="common">European freshwater eel</name>
    <name type="synonym">Muraena anguilla</name>
    <dbReference type="NCBI Taxonomy" id="7936"/>
    <lineage>
        <taxon>Eukaryota</taxon>
        <taxon>Metazoa</taxon>
        <taxon>Chordata</taxon>
        <taxon>Craniata</taxon>
        <taxon>Vertebrata</taxon>
        <taxon>Euteleostomi</taxon>
        <taxon>Actinopterygii</taxon>
        <taxon>Neopterygii</taxon>
        <taxon>Teleostei</taxon>
        <taxon>Anguilliformes</taxon>
        <taxon>Anguillidae</taxon>
        <taxon>Anguilla</taxon>
    </lineage>
</organism>
<evidence type="ECO:0000256" key="1">
    <source>
        <dbReference type="SAM" id="Phobius"/>
    </source>
</evidence>
<dbReference type="AlphaFoldDB" id="A0A0E9TYP6"/>
<feature type="transmembrane region" description="Helical" evidence="1">
    <location>
        <begin position="6"/>
        <end position="32"/>
    </location>
</feature>
<accession>A0A0E9TYP6</accession>
<protein>
    <submittedName>
        <fullName evidence="2">Uncharacterized protein</fullName>
    </submittedName>
</protein>
<proteinExistence type="predicted"/>
<name>A0A0E9TYP6_ANGAN</name>
<dbReference type="EMBL" id="GBXM01050744">
    <property type="protein sequence ID" value="JAH57833.1"/>
    <property type="molecule type" value="Transcribed_RNA"/>
</dbReference>
<keyword evidence="1" id="KW-1133">Transmembrane helix</keyword>